<name>A0ABP0LD97_9DINO</name>
<evidence type="ECO:0000259" key="4">
    <source>
        <dbReference type="PROSITE" id="PS50235"/>
    </source>
</evidence>
<proteinExistence type="predicted"/>
<evidence type="ECO:0000313" key="6">
    <source>
        <dbReference type="Proteomes" id="UP001642484"/>
    </source>
</evidence>
<dbReference type="Gene3D" id="3.30.2350.10">
    <property type="entry name" value="Pseudouridine synthase"/>
    <property type="match status" value="1"/>
</dbReference>
<dbReference type="InterPro" id="IPR028889">
    <property type="entry name" value="USP"/>
</dbReference>
<dbReference type="PANTHER" id="PTHR21600">
    <property type="entry name" value="MITOCHONDRIAL RNA PSEUDOURIDINE SYNTHASE"/>
    <property type="match status" value="1"/>
</dbReference>
<gene>
    <name evidence="5" type="ORF">CCMP2556_LOCUS20395</name>
</gene>
<accession>A0ABP0LD97</accession>
<feature type="chain" id="PRO_5045115996" description="USP domain-containing protein" evidence="3">
    <location>
        <begin position="20"/>
        <end position="978"/>
    </location>
</feature>
<dbReference type="CDD" id="cd02257">
    <property type="entry name" value="Peptidase_C19"/>
    <property type="match status" value="1"/>
</dbReference>
<feature type="compositionally biased region" description="Basic and acidic residues" evidence="2">
    <location>
        <begin position="573"/>
        <end position="586"/>
    </location>
</feature>
<feature type="domain" description="USP" evidence="4">
    <location>
        <begin position="480"/>
        <end position="918"/>
    </location>
</feature>
<dbReference type="InterPro" id="IPR018200">
    <property type="entry name" value="USP_CS"/>
</dbReference>
<dbReference type="Proteomes" id="UP001642484">
    <property type="component" value="Unassembled WGS sequence"/>
</dbReference>
<dbReference type="PROSITE" id="PS50235">
    <property type="entry name" value="USP_3"/>
    <property type="match status" value="1"/>
</dbReference>
<dbReference type="Gene3D" id="3.90.70.10">
    <property type="entry name" value="Cysteine proteinases"/>
    <property type="match status" value="1"/>
</dbReference>
<comment type="caution">
    <text evidence="5">The sequence shown here is derived from an EMBL/GenBank/DDBJ whole genome shotgun (WGS) entry which is preliminary data.</text>
</comment>
<organism evidence="5 6">
    <name type="scientific">Durusdinium trenchii</name>
    <dbReference type="NCBI Taxonomy" id="1381693"/>
    <lineage>
        <taxon>Eukaryota</taxon>
        <taxon>Sar</taxon>
        <taxon>Alveolata</taxon>
        <taxon>Dinophyceae</taxon>
        <taxon>Suessiales</taxon>
        <taxon>Symbiodiniaceae</taxon>
        <taxon>Durusdinium</taxon>
    </lineage>
</organism>
<dbReference type="SUPFAM" id="SSF55120">
    <property type="entry name" value="Pseudouridine synthase"/>
    <property type="match status" value="1"/>
</dbReference>
<dbReference type="InterPro" id="IPR050188">
    <property type="entry name" value="RluA_PseudoU_synthase"/>
</dbReference>
<evidence type="ECO:0000313" key="5">
    <source>
        <dbReference type="EMBL" id="CAK9036722.1"/>
    </source>
</evidence>
<dbReference type="InterPro" id="IPR002885">
    <property type="entry name" value="PPR_rpt"/>
</dbReference>
<feature type="signal peptide" evidence="3">
    <location>
        <begin position="1"/>
        <end position="19"/>
    </location>
</feature>
<dbReference type="InterPro" id="IPR038765">
    <property type="entry name" value="Papain-like_cys_pep_sf"/>
</dbReference>
<dbReference type="Gene3D" id="1.25.40.10">
    <property type="entry name" value="Tetratricopeptide repeat domain"/>
    <property type="match status" value="1"/>
</dbReference>
<dbReference type="InterPro" id="IPR001394">
    <property type="entry name" value="Peptidase_C19_UCH"/>
</dbReference>
<dbReference type="EMBL" id="CAXAMN010011936">
    <property type="protein sequence ID" value="CAK9036722.1"/>
    <property type="molecule type" value="Genomic_DNA"/>
</dbReference>
<reference evidence="5 6" key="1">
    <citation type="submission" date="2024-02" db="EMBL/GenBank/DDBJ databases">
        <authorList>
            <person name="Chen Y."/>
            <person name="Shah S."/>
            <person name="Dougan E. K."/>
            <person name="Thang M."/>
            <person name="Chan C."/>
        </authorList>
    </citation>
    <scope>NUCLEOTIDE SEQUENCE [LARGE SCALE GENOMIC DNA]</scope>
</reference>
<feature type="region of interest" description="Disordered" evidence="2">
    <location>
        <begin position="564"/>
        <end position="586"/>
    </location>
</feature>
<keyword evidence="6" id="KW-1185">Reference proteome</keyword>
<dbReference type="InterPro" id="IPR020103">
    <property type="entry name" value="PsdUridine_synth_cat_dom_sf"/>
</dbReference>
<protein>
    <recommendedName>
        <fullName evidence="4">USP domain-containing protein</fullName>
    </recommendedName>
</protein>
<dbReference type="SUPFAM" id="SSF54001">
    <property type="entry name" value="Cysteine proteinases"/>
    <property type="match status" value="1"/>
</dbReference>
<evidence type="ECO:0000256" key="1">
    <source>
        <dbReference type="PROSITE-ProRule" id="PRU00708"/>
    </source>
</evidence>
<keyword evidence="3" id="KW-0732">Signal</keyword>
<evidence type="ECO:0000256" key="3">
    <source>
        <dbReference type="SAM" id="SignalP"/>
    </source>
</evidence>
<dbReference type="Pfam" id="PF00849">
    <property type="entry name" value="PseudoU_synth_2"/>
    <property type="match status" value="1"/>
</dbReference>
<dbReference type="PROSITE" id="PS00973">
    <property type="entry name" value="USP_2"/>
    <property type="match status" value="1"/>
</dbReference>
<dbReference type="Pfam" id="PF00443">
    <property type="entry name" value="UCH"/>
    <property type="match status" value="1"/>
</dbReference>
<dbReference type="InterPro" id="IPR011990">
    <property type="entry name" value="TPR-like_helical_dom_sf"/>
</dbReference>
<dbReference type="PROSITE" id="PS51375">
    <property type="entry name" value="PPR"/>
    <property type="match status" value="1"/>
</dbReference>
<dbReference type="InterPro" id="IPR006145">
    <property type="entry name" value="PsdUridine_synth_RsuA/RluA"/>
</dbReference>
<evidence type="ECO:0000256" key="2">
    <source>
        <dbReference type="SAM" id="MobiDB-lite"/>
    </source>
</evidence>
<dbReference type="CDD" id="cd02869">
    <property type="entry name" value="PseudoU_synth_RluA_like"/>
    <property type="match status" value="1"/>
</dbReference>
<dbReference type="Pfam" id="PF01535">
    <property type="entry name" value="PPR"/>
    <property type="match status" value="2"/>
</dbReference>
<feature type="repeat" description="PPR" evidence="1">
    <location>
        <begin position="180"/>
        <end position="214"/>
    </location>
</feature>
<sequence length="978" mass="108413">MRSPLTLLWVHVCRAVGLAKMCVRLQLSQEPDKSVCSSIWCMACKVAQIIEMPQIGGQKKQALKMSRSLLWSQTFGCSSRRRSLQVDGVAYAAVLASCEKASEWTAALSLLCEAVELALQSDSFSAAVISACSKAEQWQRALLLSQNETASAIKSLEKGNRWESALELVSNMKGMQLQVNEIVYSAVISACEKGEQWQWAMSLLQEMQLEQLHPVVGYSSAISACAKASRWLEALAVLTQMSSQQLESSSVAFNAAISACRRSWTQGLYLLQTKRLLALDLQGMNFGSVVSAMKGSSQWQRAGQLLAEIWHIWGTDRLQGPLGALEGVEVLASAPGLIAVFKPSGVSTEEILGPLPVAAVSRLDKPTSGVLVAALGDESAFHLASAQFAAQSVKKEYICLCHGFLGPPGGQGRTKQALRRSSRGPMEVAKGDGQDAETVYEVLEVFKGPYTLLKVIPKTGRRHQLRVHLASMGRPIVGDLLYGSARENDCGLFLHCQCVALQDAAGGDFVVEAPLPAELCKILEGLRESQMLWQAEKPLTVLSDDVQPWIFHVPLQAVRRMELKMPTPSSPSRRSESKCRTGHAEATEDRPVIIQLVHRRVRTVKRYFYNPYKAELFSSPVALQLPNRCPGWRLYASAWLAVRHLVPDLTEPEDWPFLLSTVKRDGTACANCSWRQGCLGCTIPPGEEDIHLIAEESIAVDWDALVLQQQYKEKFAGHVHDHESVTLANLERKTSISLQQCLSSLVKDENLTVYCRECTKQAEGEFTESPHVKSLRFWACPPLLVLQLKRFHTRCGVAYKLFNEVTFGQSLNLKDCLCDGTNDCHRTRAFVDWHRPLRERSMSDEMRRWAGFPSLSREITDYKLYGVVYHIGGMGSGHYTACILHDGQWYCFNDDRVYTISEEDVPGHNAYLLFYARADVVSGEMDLEDLFPNEGRQAGCADIEQIKKSPWAVDMHRLTSSKTGLSAGLGGDRFCSVS</sequence>
<dbReference type="PANTHER" id="PTHR21600:SF77">
    <property type="entry name" value="PSEUDOURIDYLATE SYNTHASE PROTEIN, PUTATIVE-RELATED"/>
    <property type="match status" value="1"/>
</dbReference>